<protein>
    <submittedName>
        <fullName evidence="3">RyR domain-containing protein</fullName>
    </submittedName>
</protein>
<feature type="domain" description="Ryanodine receptor Ryr" evidence="2">
    <location>
        <begin position="542"/>
        <end position="601"/>
    </location>
</feature>
<evidence type="ECO:0000259" key="2">
    <source>
        <dbReference type="Pfam" id="PF02026"/>
    </source>
</evidence>
<organism evidence="3 4">
    <name type="scientific">Hirschia litorea</name>
    <dbReference type="NCBI Taxonomy" id="1199156"/>
    <lineage>
        <taxon>Bacteria</taxon>
        <taxon>Pseudomonadati</taxon>
        <taxon>Pseudomonadota</taxon>
        <taxon>Alphaproteobacteria</taxon>
        <taxon>Hyphomonadales</taxon>
        <taxon>Hyphomonadaceae</taxon>
        <taxon>Hirschia</taxon>
    </lineage>
</organism>
<dbReference type="Proteomes" id="UP001596492">
    <property type="component" value="Unassembled WGS sequence"/>
</dbReference>
<keyword evidence="1" id="KW-0472">Membrane</keyword>
<dbReference type="RefSeq" id="WP_382165203.1">
    <property type="nucleotide sequence ID" value="NZ_JBHTBR010000002.1"/>
</dbReference>
<feature type="transmembrane region" description="Helical" evidence="1">
    <location>
        <begin position="21"/>
        <end position="44"/>
    </location>
</feature>
<name>A0ABW2IHT8_9PROT</name>
<keyword evidence="1" id="KW-0812">Transmembrane</keyword>
<keyword evidence="1" id="KW-1133">Transmembrane helix</keyword>
<evidence type="ECO:0000313" key="3">
    <source>
        <dbReference type="EMBL" id="MFC7290370.1"/>
    </source>
</evidence>
<dbReference type="Gene3D" id="6.20.350.10">
    <property type="match status" value="1"/>
</dbReference>
<comment type="caution">
    <text evidence="3">The sequence shown here is derived from an EMBL/GenBank/DDBJ whole genome shotgun (WGS) entry which is preliminary data.</text>
</comment>
<keyword evidence="4" id="KW-1185">Reference proteome</keyword>
<dbReference type="EMBL" id="JBHTBR010000002">
    <property type="protein sequence ID" value="MFC7290370.1"/>
    <property type="molecule type" value="Genomic_DNA"/>
</dbReference>
<evidence type="ECO:0000313" key="4">
    <source>
        <dbReference type="Proteomes" id="UP001596492"/>
    </source>
</evidence>
<accession>A0ABW2IHT8</accession>
<reference evidence="4" key="1">
    <citation type="journal article" date="2019" name="Int. J. Syst. Evol. Microbiol.">
        <title>The Global Catalogue of Microorganisms (GCM) 10K type strain sequencing project: providing services to taxonomists for standard genome sequencing and annotation.</title>
        <authorList>
            <consortium name="The Broad Institute Genomics Platform"/>
            <consortium name="The Broad Institute Genome Sequencing Center for Infectious Disease"/>
            <person name="Wu L."/>
            <person name="Ma J."/>
        </authorList>
    </citation>
    <scope>NUCLEOTIDE SEQUENCE [LARGE SCALE GENOMIC DNA]</scope>
    <source>
        <strain evidence="4">CCUG 51308</strain>
    </source>
</reference>
<dbReference type="Pfam" id="PF02026">
    <property type="entry name" value="RyR"/>
    <property type="match status" value="1"/>
</dbReference>
<sequence>MLVLLRIFLRRLEKLAFRKAAALYWLSFIGLSLLAFGAGVYGWWRWEFDAADAIYQLREVGSQNWQVFVETIQLSIKAIFASDIYVATSLAQMPLSLQIARLAGAVAFILMVGRFFLFALGGRASRVFLWARCDHDIVVGDHPLAFEYAKLQKRKVTLLCQTPNNENCFKPSKFIADDLKRCGAKRARRIIVAHNLDVETWSQAQEIASLYPNMEILAHFMDSWLLERVSKADPATKLKPFSLVAGVAREVMLAHPPYLLARRKKHAVQHIIIIGFGELGQALVREFLITSVSSNPLKMAVTIIDPQAKALAAEFHARHPGIKNAIDLSFVAGNLTLHSPTVESFIKQRCSEIPPCAVYIALSEDAQPLVTAVAMKDRAEREAWFDAPIFVNSRNGSGLRSVLQGSGLYGIENYNEIQVKEHAKYVSELKLVPFGSWRRGMDGTALLSPDYDTLARTFHETYLKTQTNTANISAIEHNWDYLEEEYRVSNRRVAAHMRATLDSAGFNLETWLEEGTSDGQPHSCVDLPRSIQVFDMDDVEELERLARLQHERWMLDRLLNGWRLGRLRDNNMRLHNHLVDYGQLDDSVKEQDRAMVRQIANLVQTD</sequence>
<gene>
    <name evidence="3" type="ORF">ACFQS8_01970</name>
</gene>
<proteinExistence type="predicted"/>
<evidence type="ECO:0000256" key="1">
    <source>
        <dbReference type="SAM" id="Phobius"/>
    </source>
</evidence>
<dbReference type="InterPro" id="IPR003032">
    <property type="entry name" value="Ryanodine_rcpt"/>
</dbReference>
<feature type="transmembrane region" description="Helical" evidence="1">
    <location>
        <begin position="99"/>
        <end position="120"/>
    </location>
</feature>